<dbReference type="InterPro" id="IPR043991">
    <property type="entry name" value="Gp3-like"/>
</dbReference>
<evidence type="ECO:0000256" key="1">
    <source>
        <dbReference type="SAM" id="MobiDB-lite"/>
    </source>
</evidence>
<evidence type="ECO:0000313" key="2">
    <source>
        <dbReference type="EMBL" id="KKK98711.1"/>
    </source>
</evidence>
<dbReference type="AlphaFoldDB" id="A0A0F9CQ13"/>
<dbReference type="Pfam" id="PF18897">
    <property type="entry name" value="Gp3-like"/>
    <property type="match status" value="1"/>
</dbReference>
<gene>
    <name evidence="2" type="ORF">LCGC14_2640020</name>
</gene>
<accession>A0A0F9CQ13</accession>
<organism evidence="2">
    <name type="scientific">marine sediment metagenome</name>
    <dbReference type="NCBI Taxonomy" id="412755"/>
    <lineage>
        <taxon>unclassified sequences</taxon>
        <taxon>metagenomes</taxon>
        <taxon>ecological metagenomes</taxon>
    </lineage>
</organism>
<reference evidence="2" key="1">
    <citation type="journal article" date="2015" name="Nature">
        <title>Complex archaea that bridge the gap between prokaryotes and eukaryotes.</title>
        <authorList>
            <person name="Spang A."/>
            <person name="Saw J.H."/>
            <person name="Jorgensen S.L."/>
            <person name="Zaremba-Niedzwiedzka K."/>
            <person name="Martijn J."/>
            <person name="Lind A.E."/>
            <person name="van Eijk R."/>
            <person name="Schleper C."/>
            <person name="Guy L."/>
            <person name="Ettema T.J."/>
        </authorList>
    </citation>
    <scope>NUCLEOTIDE SEQUENCE</scope>
</reference>
<proteinExistence type="predicted"/>
<name>A0A0F9CQ13_9ZZZZ</name>
<sequence>NQHPQAKEYFVFPEDHPQYDDLVKKYGKTPKELDIILPMEEEDKIASQWYRCYSRTRGLICRGDGETCTRMVDKATGGLANRESGEVEWRDMTCAGRECADYEGKQCREIMNLLFLLPGIPSLGVWQIDTSSINSIRNVNDNLALLRSVLGRISMLPLLLTLEPKEVTPPDGKKKTVRVLNLRSKFELIEAARMAQKSTLELLTGDKFAVPEDADKDRPALLTSEAWEEDELARNGTQKDTQPASAPEKAEVVTSPDYKTLKDVKIYPAFPRDAAVGTWARIETSAGIFEKGEQGEWKGVKGSIKQEGNAAPVTVFPGSEDALTETFGSLGKAEPPLEVGGIDMAWLKESMVTLKWQDATVISFLKNRYKVDDKGTLEEVIDRLSKKDKDEFTKQVQDFVDRQSK</sequence>
<comment type="caution">
    <text evidence="2">The sequence shown here is derived from an EMBL/GenBank/DDBJ whole genome shotgun (WGS) entry which is preliminary data.</text>
</comment>
<feature type="non-terminal residue" evidence="2">
    <location>
        <position position="1"/>
    </location>
</feature>
<dbReference type="EMBL" id="LAZR01045505">
    <property type="protein sequence ID" value="KKK98711.1"/>
    <property type="molecule type" value="Genomic_DNA"/>
</dbReference>
<feature type="region of interest" description="Disordered" evidence="1">
    <location>
        <begin position="228"/>
        <end position="252"/>
    </location>
</feature>
<feature type="compositionally biased region" description="Polar residues" evidence="1">
    <location>
        <begin position="235"/>
        <end position="244"/>
    </location>
</feature>
<protein>
    <submittedName>
        <fullName evidence="2">Uncharacterized protein</fullName>
    </submittedName>
</protein>